<organism evidence="1 2">
    <name type="scientific">Rhodotorula toruloides</name>
    <name type="common">Yeast</name>
    <name type="synonym">Rhodosporidium toruloides</name>
    <dbReference type="NCBI Taxonomy" id="5286"/>
    <lineage>
        <taxon>Eukaryota</taxon>
        <taxon>Fungi</taxon>
        <taxon>Dikarya</taxon>
        <taxon>Basidiomycota</taxon>
        <taxon>Pucciniomycotina</taxon>
        <taxon>Microbotryomycetes</taxon>
        <taxon>Sporidiobolales</taxon>
        <taxon>Sporidiobolaceae</taxon>
        <taxon>Rhodotorula</taxon>
    </lineage>
</organism>
<accession>A0A511KEV3</accession>
<protein>
    <submittedName>
        <fullName evidence="1">Uncharacterized protein</fullName>
    </submittedName>
</protein>
<evidence type="ECO:0000313" key="2">
    <source>
        <dbReference type="Proteomes" id="UP000321518"/>
    </source>
</evidence>
<dbReference type="Proteomes" id="UP000321518">
    <property type="component" value="Unassembled WGS sequence"/>
</dbReference>
<comment type="caution">
    <text evidence="1">The sequence shown here is derived from an EMBL/GenBank/DDBJ whole genome shotgun (WGS) entry which is preliminary data.</text>
</comment>
<evidence type="ECO:0000313" key="1">
    <source>
        <dbReference type="EMBL" id="GEM08898.1"/>
    </source>
</evidence>
<dbReference type="OrthoDB" id="10326625at2759"/>
<dbReference type="EMBL" id="BJWK01000006">
    <property type="protein sequence ID" value="GEM08898.1"/>
    <property type="molecule type" value="Genomic_DNA"/>
</dbReference>
<name>A0A511KEV3_RHOTO</name>
<proteinExistence type="predicted"/>
<sequence>MAENRNGLDVLAQLAGRLPRAPVARLPTIANSLSIIGTLEQNRLEEHSKNPQGYSDQSLVVHGPAALLLWFSARDHQGGLDSPQLSLYRALYLTADTLDALNQVYLTVPAGAPSGTGRSQWRAIDPRGDDTRRLYSQETVRPGGLPFASFVKYQDAHDFTHNRGQHNFLTGAVTFHSSGSSVKLLYAAPHVQLYDLLARWVHEDGLSSQDAAIHDSQHLVLLSIAMLMQQEGNDATQNSYEPLETRLHVALLGESPASRGTILNTLRNISLHALALCQVWDPAEPYATPWVRDHIQWCKSLRTTSHVAYPNLENPHFYRTHLERAVGVCQRVVVSLSLALSLPFLVHASSLGLET</sequence>
<reference evidence="1 2" key="1">
    <citation type="submission" date="2019-07" db="EMBL/GenBank/DDBJ databases">
        <title>Rhodotorula toruloides NBRC10032 genome sequencing.</title>
        <authorList>
            <person name="Shida Y."/>
            <person name="Takaku H."/>
            <person name="Ogasawara W."/>
            <person name="Mori K."/>
        </authorList>
    </citation>
    <scope>NUCLEOTIDE SEQUENCE [LARGE SCALE GENOMIC DNA]</scope>
    <source>
        <strain evidence="1 2">NBRC10032</strain>
    </source>
</reference>
<dbReference type="AlphaFoldDB" id="A0A511KEV3"/>
<gene>
    <name evidence="1" type="ORF">Rt10032_c06g2915</name>
</gene>